<keyword evidence="1" id="KW-0812">Transmembrane</keyword>
<name>A0ABU4DL83_9DEIO</name>
<comment type="caution">
    <text evidence="2">The sequence shown here is derived from an EMBL/GenBank/DDBJ whole genome shotgun (WGS) entry which is preliminary data.</text>
</comment>
<organism evidence="2 3">
    <name type="scientific">Deinococcus arenicola</name>
    <dbReference type="NCBI Taxonomy" id="2994950"/>
    <lineage>
        <taxon>Bacteria</taxon>
        <taxon>Thermotogati</taxon>
        <taxon>Deinococcota</taxon>
        <taxon>Deinococci</taxon>
        <taxon>Deinococcales</taxon>
        <taxon>Deinococcaceae</taxon>
        <taxon>Deinococcus</taxon>
    </lineage>
</organism>
<dbReference type="EMBL" id="JAPMIV010000001">
    <property type="protein sequence ID" value="MDV6373191.1"/>
    <property type="molecule type" value="Genomic_DNA"/>
</dbReference>
<evidence type="ECO:0000313" key="3">
    <source>
        <dbReference type="Proteomes" id="UP001276150"/>
    </source>
</evidence>
<proteinExistence type="predicted"/>
<reference evidence="2 3" key="1">
    <citation type="submission" date="2022-11" db="EMBL/GenBank/DDBJ databases">
        <title>Deinococcus ZS9-10, Low Temperature and Draught-tolerating, UV-resistant Bacteria from Continental Antarctica.</title>
        <authorList>
            <person name="Cheng L."/>
        </authorList>
    </citation>
    <scope>NUCLEOTIDE SEQUENCE [LARGE SCALE GENOMIC DNA]</scope>
    <source>
        <strain evidence="2 3">ZS9-10</strain>
    </source>
</reference>
<protein>
    <submittedName>
        <fullName evidence="2">Uncharacterized protein</fullName>
    </submittedName>
</protein>
<keyword evidence="1" id="KW-0472">Membrane</keyword>
<evidence type="ECO:0000256" key="1">
    <source>
        <dbReference type="SAM" id="Phobius"/>
    </source>
</evidence>
<gene>
    <name evidence="2" type="ORF">ORD21_01065</name>
</gene>
<keyword evidence="3" id="KW-1185">Reference proteome</keyword>
<dbReference type="Proteomes" id="UP001276150">
    <property type="component" value="Unassembled WGS sequence"/>
</dbReference>
<accession>A0ABU4DL83</accession>
<evidence type="ECO:0000313" key="2">
    <source>
        <dbReference type="EMBL" id="MDV6373191.1"/>
    </source>
</evidence>
<feature type="transmembrane region" description="Helical" evidence="1">
    <location>
        <begin position="45"/>
        <end position="67"/>
    </location>
</feature>
<dbReference type="RefSeq" id="WP_317638481.1">
    <property type="nucleotide sequence ID" value="NZ_JAPMIV010000001.1"/>
</dbReference>
<keyword evidence="1" id="KW-1133">Transmembrane helix</keyword>
<sequence length="73" mass="7529">MLEGLVLSWAQALGEFGAANLFAGSLQGCTCTVTLAIDSALESDLAPALLAVMVVTFTLLFVVRGLAGRRTAD</sequence>